<dbReference type="RefSeq" id="WP_214436455.1">
    <property type="nucleotide sequence ID" value="NZ_JAECZA010000292.1"/>
</dbReference>
<dbReference type="Proteomes" id="UP000662314">
    <property type="component" value="Unassembled WGS sequence"/>
</dbReference>
<evidence type="ECO:0000313" key="1">
    <source>
        <dbReference type="EMBL" id="MBH8577765.1"/>
    </source>
</evidence>
<accession>A0A8J7IBN5</accession>
<name>A0A8J7IBN5_9NOST</name>
<protein>
    <submittedName>
        <fullName evidence="1">Uncharacterized protein</fullName>
    </submittedName>
</protein>
<reference evidence="1 2" key="1">
    <citation type="journal article" date="2021" name="Int. J. Syst. Evol. Microbiol.">
        <title>Amazonocrinis nigriterrae gen. nov., sp. nov., Atlanticothrix silvestris gen. nov., sp. nov. and Dendronalium phyllosphericum gen. nov., sp. nov., nostocacean cyanobacteria from Brazilian environments.</title>
        <authorList>
            <person name="Alvarenga D.O."/>
            <person name="Andreote A.P.D."/>
            <person name="Branco L.H.Z."/>
            <person name="Delbaje E."/>
            <person name="Cruz R.B."/>
            <person name="Varani A.M."/>
            <person name="Fiore M.F."/>
        </authorList>
    </citation>
    <scope>NUCLEOTIDE SEQUENCE [LARGE SCALE GENOMIC DNA]</scope>
    <source>
        <strain evidence="1 2">CENA369</strain>
    </source>
</reference>
<dbReference type="AlphaFoldDB" id="A0A8J7IBN5"/>
<dbReference type="EMBL" id="JAECZA010000292">
    <property type="protein sequence ID" value="MBH8577765.1"/>
    <property type="molecule type" value="Genomic_DNA"/>
</dbReference>
<comment type="caution">
    <text evidence="1">The sequence shown here is derived from an EMBL/GenBank/DDBJ whole genome shotgun (WGS) entry which is preliminary data.</text>
</comment>
<evidence type="ECO:0000313" key="2">
    <source>
        <dbReference type="Proteomes" id="UP000662314"/>
    </source>
</evidence>
<organism evidence="1 2">
    <name type="scientific">Dendronalium phyllosphericum CENA369</name>
    <dbReference type="NCBI Taxonomy" id="1725256"/>
    <lineage>
        <taxon>Bacteria</taxon>
        <taxon>Bacillati</taxon>
        <taxon>Cyanobacteriota</taxon>
        <taxon>Cyanophyceae</taxon>
        <taxon>Nostocales</taxon>
        <taxon>Nostocaceae</taxon>
        <taxon>Dendronalium</taxon>
        <taxon>Dendronalium phyllosphericum</taxon>
    </lineage>
</organism>
<gene>
    <name evidence="1" type="ORF">I8752_33335</name>
</gene>
<keyword evidence="2" id="KW-1185">Reference proteome</keyword>
<sequence>MFLGIKNNKLIARWFGLKLNETQLTRLCFPLAAGIAWTWLLSPVSAATVTLYGAGSLRESLTRIGKIIYPF</sequence>
<proteinExistence type="predicted"/>